<feature type="transmembrane region" description="Helical" evidence="1">
    <location>
        <begin position="47"/>
        <end position="71"/>
    </location>
</feature>
<feature type="transmembrane region" description="Helical" evidence="1">
    <location>
        <begin position="6"/>
        <end position="26"/>
    </location>
</feature>
<gene>
    <name evidence="2" type="ORF">BKE30_14425</name>
</gene>
<sequence length="74" mass="8340">MMDWSAPAFIVGVFGILGMFLAKASYDVIIGFKSTLMLAIVNDHLQFFARIPFYVLLLSLIFGVLLSVTLYKKY</sequence>
<evidence type="ECO:0000313" key="3">
    <source>
        <dbReference type="Proteomes" id="UP000192132"/>
    </source>
</evidence>
<evidence type="ECO:0000313" key="2">
    <source>
        <dbReference type="EMBL" id="ONG37406.1"/>
    </source>
</evidence>
<protein>
    <submittedName>
        <fullName evidence="2">Uncharacterized protein</fullName>
    </submittedName>
</protein>
<keyword evidence="1" id="KW-1133">Transmembrane helix</keyword>
<accession>A0A1S8CRV4</accession>
<dbReference type="STRING" id="1907941.BKE30_14425"/>
<dbReference type="Proteomes" id="UP000192132">
    <property type="component" value="Unassembled WGS sequence"/>
</dbReference>
<keyword evidence="3" id="KW-1185">Reference proteome</keyword>
<dbReference type="AlphaFoldDB" id="A0A1S8CRV4"/>
<proteinExistence type="predicted"/>
<reference evidence="2 3" key="1">
    <citation type="submission" date="2016-10" db="EMBL/GenBank/DDBJ databases">
        <title>Draft Genome sequence of Alkanindiges sp. strain H1.</title>
        <authorList>
            <person name="Subhash Y."/>
            <person name="Lee S."/>
        </authorList>
    </citation>
    <scope>NUCLEOTIDE SEQUENCE [LARGE SCALE GENOMIC DNA]</scope>
    <source>
        <strain evidence="2 3">H1</strain>
    </source>
</reference>
<evidence type="ECO:0000256" key="1">
    <source>
        <dbReference type="SAM" id="Phobius"/>
    </source>
</evidence>
<organism evidence="2 3">
    <name type="scientific">Alkanindiges hydrocarboniclasticus</name>
    <dbReference type="NCBI Taxonomy" id="1907941"/>
    <lineage>
        <taxon>Bacteria</taxon>
        <taxon>Pseudomonadati</taxon>
        <taxon>Pseudomonadota</taxon>
        <taxon>Gammaproteobacteria</taxon>
        <taxon>Moraxellales</taxon>
        <taxon>Moraxellaceae</taxon>
        <taxon>Alkanindiges</taxon>
    </lineage>
</organism>
<comment type="caution">
    <text evidence="2">The sequence shown here is derived from an EMBL/GenBank/DDBJ whole genome shotgun (WGS) entry which is preliminary data.</text>
</comment>
<dbReference type="EMBL" id="MLCN01000053">
    <property type="protein sequence ID" value="ONG37406.1"/>
    <property type="molecule type" value="Genomic_DNA"/>
</dbReference>
<keyword evidence="1" id="KW-0812">Transmembrane</keyword>
<keyword evidence="1" id="KW-0472">Membrane</keyword>
<dbReference type="RefSeq" id="WP_076879288.1">
    <property type="nucleotide sequence ID" value="NZ_MLCN01000053.1"/>
</dbReference>
<name>A0A1S8CRV4_9GAMM</name>